<accession>A0A218Y0P7</accession>
<evidence type="ECO:0000313" key="1">
    <source>
        <dbReference type="EMBL" id="OWM90897.1"/>
    </source>
</evidence>
<organism evidence="1 2">
    <name type="scientific">Punica granatum</name>
    <name type="common">Pomegranate</name>
    <dbReference type="NCBI Taxonomy" id="22663"/>
    <lineage>
        <taxon>Eukaryota</taxon>
        <taxon>Viridiplantae</taxon>
        <taxon>Streptophyta</taxon>
        <taxon>Embryophyta</taxon>
        <taxon>Tracheophyta</taxon>
        <taxon>Spermatophyta</taxon>
        <taxon>Magnoliopsida</taxon>
        <taxon>eudicotyledons</taxon>
        <taxon>Gunneridae</taxon>
        <taxon>Pentapetalae</taxon>
        <taxon>rosids</taxon>
        <taxon>malvids</taxon>
        <taxon>Myrtales</taxon>
        <taxon>Lythraceae</taxon>
        <taxon>Punica</taxon>
    </lineage>
</organism>
<evidence type="ECO:0000313" key="2">
    <source>
        <dbReference type="Proteomes" id="UP000197138"/>
    </source>
</evidence>
<name>A0A218Y0P7_PUNGR</name>
<dbReference type="Proteomes" id="UP000197138">
    <property type="component" value="Unassembled WGS sequence"/>
</dbReference>
<sequence>MVPVGLLSFATSVCGDVSGIPAEDGRTRAPSLCPVPDCGLHEHAAIYPRSRQIFVGYLSIVSLISMFASPLLNIKLVPNGVGTLLGISQLSLYFYYRSVSAEGEWRVPLMRSYA</sequence>
<dbReference type="EMBL" id="MTKT01000527">
    <property type="protein sequence ID" value="OWM90897.1"/>
    <property type="molecule type" value="Genomic_DNA"/>
</dbReference>
<comment type="caution">
    <text evidence="1">The sequence shown here is derived from an EMBL/GenBank/DDBJ whole genome shotgun (WGS) entry which is preliminary data.</text>
</comment>
<protein>
    <submittedName>
        <fullName evidence="1">Uncharacterized protein</fullName>
    </submittedName>
</protein>
<dbReference type="AlphaFoldDB" id="A0A218Y0P7"/>
<proteinExistence type="predicted"/>
<gene>
    <name evidence="1" type="ORF">CDL15_Pgr027384</name>
</gene>
<reference evidence="2" key="1">
    <citation type="journal article" date="2017" name="Plant J.">
        <title>The pomegranate (Punica granatum L.) genome and the genomics of punicalagin biosynthesis.</title>
        <authorList>
            <person name="Qin G."/>
            <person name="Xu C."/>
            <person name="Ming R."/>
            <person name="Tang H."/>
            <person name="Guyot R."/>
            <person name="Kramer E.M."/>
            <person name="Hu Y."/>
            <person name="Yi X."/>
            <person name="Qi Y."/>
            <person name="Xu X."/>
            <person name="Gao Z."/>
            <person name="Pan H."/>
            <person name="Jian J."/>
            <person name="Tian Y."/>
            <person name="Yue Z."/>
            <person name="Xu Y."/>
        </authorList>
    </citation>
    <scope>NUCLEOTIDE SEQUENCE [LARGE SCALE GENOMIC DNA]</scope>
    <source>
        <strain evidence="2">cv. Dabenzi</strain>
    </source>
</reference>